<evidence type="ECO:0000256" key="8">
    <source>
        <dbReference type="ARBA" id="ARBA00022833"/>
    </source>
</evidence>
<comment type="cofactor">
    <cofactor evidence="2">
        <name>Mg(2+)</name>
        <dbReference type="ChEBI" id="CHEBI:18420"/>
    </cofactor>
</comment>
<evidence type="ECO:0000256" key="10">
    <source>
        <dbReference type="ARBA" id="ARBA00023029"/>
    </source>
</evidence>
<dbReference type="InterPro" id="IPR003601">
    <property type="entry name" value="Topo_IA_2"/>
</dbReference>
<feature type="non-terminal residue" evidence="19">
    <location>
        <position position="677"/>
    </location>
</feature>
<dbReference type="InterPro" id="IPR028612">
    <property type="entry name" value="Topoisom_1_IA"/>
</dbReference>
<evidence type="ECO:0000256" key="1">
    <source>
        <dbReference type="ARBA" id="ARBA00000213"/>
    </source>
</evidence>
<keyword evidence="9" id="KW-0460">Magnesium</keyword>
<feature type="domain" description="Topo IA-type catalytic" evidence="18">
    <location>
        <begin position="151"/>
        <end position="562"/>
    </location>
</feature>
<dbReference type="GO" id="GO:0006281">
    <property type="term" value="P:DNA repair"/>
    <property type="evidence" value="ECO:0007669"/>
    <property type="project" value="TreeGrafter"/>
</dbReference>
<keyword evidence="7" id="KW-0863">Zinc-finger</keyword>
<dbReference type="Gene3D" id="2.70.20.10">
    <property type="entry name" value="Topoisomerase I, domain 3"/>
    <property type="match status" value="1"/>
</dbReference>
<evidence type="ECO:0000256" key="11">
    <source>
        <dbReference type="ARBA" id="ARBA00023125"/>
    </source>
</evidence>
<dbReference type="InterPro" id="IPR013824">
    <property type="entry name" value="Topo_IA_cen_sub1"/>
</dbReference>
<keyword evidence="6" id="KW-0677">Repeat</keyword>
<gene>
    <name evidence="19" type="ORF">CVT63_07845</name>
</gene>
<dbReference type="InterPro" id="IPR003602">
    <property type="entry name" value="Topo_IA_DNA-bd_dom"/>
</dbReference>
<dbReference type="FunFam" id="1.10.290.10:FF:000003">
    <property type="entry name" value="DNA topoisomerase"/>
    <property type="match status" value="1"/>
</dbReference>
<evidence type="ECO:0000256" key="15">
    <source>
        <dbReference type="ARBA" id="ARBA00032235"/>
    </source>
</evidence>
<dbReference type="PROSITE" id="PS50880">
    <property type="entry name" value="TOPRIM"/>
    <property type="match status" value="1"/>
</dbReference>
<dbReference type="GO" id="GO:0006310">
    <property type="term" value="P:DNA recombination"/>
    <property type="evidence" value="ECO:0007669"/>
    <property type="project" value="TreeGrafter"/>
</dbReference>
<dbReference type="Pfam" id="PF01131">
    <property type="entry name" value="Topoisom_bac"/>
    <property type="match status" value="1"/>
</dbReference>
<dbReference type="InterPro" id="IPR023405">
    <property type="entry name" value="Topo_IA_core_domain"/>
</dbReference>
<dbReference type="PROSITE" id="PS52039">
    <property type="entry name" value="TOPO_IA_2"/>
    <property type="match status" value="1"/>
</dbReference>
<evidence type="ECO:0000256" key="3">
    <source>
        <dbReference type="ARBA" id="ARBA00009446"/>
    </source>
</evidence>
<proteinExistence type="inferred from homology"/>
<dbReference type="Gene3D" id="3.40.50.140">
    <property type="match status" value="1"/>
</dbReference>
<dbReference type="SMART" id="SM00437">
    <property type="entry name" value="TOP1Ac"/>
    <property type="match status" value="1"/>
</dbReference>
<dbReference type="NCBIfam" id="NF005555">
    <property type="entry name" value="PRK07220.1"/>
    <property type="match status" value="1"/>
</dbReference>
<dbReference type="EC" id="5.6.2.1" evidence="4"/>
<evidence type="ECO:0000259" key="17">
    <source>
        <dbReference type="PROSITE" id="PS50880"/>
    </source>
</evidence>
<dbReference type="Proteomes" id="UP000233654">
    <property type="component" value="Unassembled WGS sequence"/>
</dbReference>
<name>A0A2N3G4G0_9ACTN</name>
<dbReference type="InterPro" id="IPR034144">
    <property type="entry name" value="TOPRIM_TopoIII"/>
</dbReference>
<keyword evidence="10" id="KW-0799">Topoisomerase</keyword>
<evidence type="ECO:0000313" key="19">
    <source>
        <dbReference type="EMBL" id="PKQ27468.1"/>
    </source>
</evidence>
<dbReference type="InterPro" id="IPR013497">
    <property type="entry name" value="Topo_IA_cen"/>
</dbReference>
<dbReference type="GO" id="GO:0008270">
    <property type="term" value="F:zinc ion binding"/>
    <property type="evidence" value="ECO:0007669"/>
    <property type="project" value="UniProtKB-KW"/>
</dbReference>
<dbReference type="GO" id="GO:0005694">
    <property type="term" value="C:chromosome"/>
    <property type="evidence" value="ECO:0007669"/>
    <property type="project" value="InterPro"/>
</dbReference>
<feature type="domain" description="Toprim" evidence="17">
    <location>
        <begin position="1"/>
        <end position="133"/>
    </location>
</feature>
<evidence type="ECO:0000256" key="5">
    <source>
        <dbReference type="ARBA" id="ARBA00022723"/>
    </source>
</evidence>
<evidence type="ECO:0000259" key="18">
    <source>
        <dbReference type="PROSITE" id="PS52039"/>
    </source>
</evidence>
<dbReference type="Gene3D" id="3.30.65.10">
    <property type="entry name" value="Bacterial Topoisomerase I, domain 1"/>
    <property type="match status" value="1"/>
</dbReference>
<dbReference type="AlphaFoldDB" id="A0A2N3G4G0"/>
<dbReference type="InterPro" id="IPR013826">
    <property type="entry name" value="Topo_IA_cen_sub3"/>
</dbReference>
<dbReference type="Gene3D" id="1.10.460.10">
    <property type="entry name" value="Topoisomerase I, domain 2"/>
    <property type="match status" value="1"/>
</dbReference>
<dbReference type="InterPro" id="IPR013825">
    <property type="entry name" value="Topo_IA_cen_sub2"/>
</dbReference>
<comment type="caution">
    <text evidence="19">The sequence shown here is derived from an EMBL/GenBank/DDBJ whole genome shotgun (WGS) entry which is preliminary data.</text>
</comment>
<accession>A0A2N3G4G0</accession>
<dbReference type="PANTHER" id="PTHR11390">
    <property type="entry name" value="PROKARYOTIC DNA TOPOISOMERASE"/>
    <property type="match status" value="1"/>
</dbReference>
<dbReference type="Gene3D" id="1.10.290.10">
    <property type="entry name" value="Topoisomerase I, domain 4"/>
    <property type="match status" value="1"/>
</dbReference>
<dbReference type="GO" id="GO:0006265">
    <property type="term" value="P:DNA topological change"/>
    <property type="evidence" value="ECO:0007669"/>
    <property type="project" value="InterPro"/>
</dbReference>
<dbReference type="Pfam" id="PF01751">
    <property type="entry name" value="Toprim"/>
    <property type="match status" value="1"/>
</dbReference>
<reference evidence="19 20" key="1">
    <citation type="journal article" date="2017" name="ISME J.">
        <title>Potential for microbial H2 and metal transformations associated with novel bacteria and archaea in deep terrestrial subsurface sediments.</title>
        <authorList>
            <person name="Hernsdorf A.W."/>
            <person name="Amano Y."/>
            <person name="Miyakawa K."/>
            <person name="Ise K."/>
            <person name="Suzuki Y."/>
            <person name="Anantharaman K."/>
            <person name="Probst A."/>
            <person name="Burstein D."/>
            <person name="Thomas B.C."/>
            <person name="Banfield J.F."/>
        </authorList>
    </citation>
    <scope>NUCLEOTIDE SEQUENCE [LARGE SCALE GENOMIC DNA]</scope>
    <source>
        <strain evidence="19">HGW-Actinobacteria-3</strain>
    </source>
</reference>
<dbReference type="CDD" id="cd00186">
    <property type="entry name" value="TOP1Ac"/>
    <property type="match status" value="1"/>
</dbReference>
<dbReference type="HAMAP" id="MF_00952">
    <property type="entry name" value="Topoisom_1_prok"/>
    <property type="match status" value="1"/>
</dbReference>
<keyword evidence="12 19" id="KW-0413">Isomerase</keyword>
<evidence type="ECO:0000256" key="16">
    <source>
        <dbReference type="ARBA" id="ARBA00032877"/>
    </source>
</evidence>
<dbReference type="SUPFAM" id="SSF56712">
    <property type="entry name" value="Prokaryotic type I DNA topoisomerase"/>
    <property type="match status" value="1"/>
</dbReference>
<dbReference type="InterPro" id="IPR006171">
    <property type="entry name" value="TOPRIM_dom"/>
</dbReference>
<comment type="catalytic activity">
    <reaction evidence="1">
        <text>ATP-independent breakage of single-stranded DNA, followed by passage and rejoining.</text>
        <dbReference type="EC" id="5.6.2.1"/>
    </reaction>
</comment>
<dbReference type="PRINTS" id="PR00417">
    <property type="entry name" value="PRTPISMRASEI"/>
</dbReference>
<dbReference type="GO" id="GO:0003917">
    <property type="term" value="F:DNA topoisomerase type I (single strand cut, ATP-independent) activity"/>
    <property type="evidence" value="ECO:0007669"/>
    <property type="project" value="UniProtKB-EC"/>
</dbReference>
<evidence type="ECO:0000256" key="7">
    <source>
        <dbReference type="ARBA" id="ARBA00022771"/>
    </source>
</evidence>
<protein>
    <recommendedName>
        <fullName evidence="4">DNA topoisomerase</fullName>
        <ecNumber evidence="4">5.6.2.1</ecNumber>
    </recommendedName>
    <alternativeName>
        <fullName evidence="16">Omega-protein</fullName>
    </alternativeName>
    <alternativeName>
        <fullName evidence="15">Relaxing enzyme</fullName>
    </alternativeName>
    <alternativeName>
        <fullName evidence="13">Swivelase</fullName>
    </alternativeName>
    <alternativeName>
        <fullName evidence="14">Untwisting enzyme</fullName>
    </alternativeName>
</protein>
<evidence type="ECO:0000256" key="6">
    <source>
        <dbReference type="ARBA" id="ARBA00022737"/>
    </source>
</evidence>
<dbReference type="GO" id="GO:0003677">
    <property type="term" value="F:DNA binding"/>
    <property type="evidence" value="ECO:0007669"/>
    <property type="project" value="UniProtKB-KW"/>
</dbReference>
<keyword evidence="11" id="KW-0238">DNA-binding</keyword>
<evidence type="ECO:0000313" key="20">
    <source>
        <dbReference type="Proteomes" id="UP000233654"/>
    </source>
</evidence>
<dbReference type="SMART" id="SM00493">
    <property type="entry name" value="TOPRIM"/>
    <property type="match status" value="1"/>
</dbReference>
<sequence>MKLIVTEKNQTARRIAEILSGGKATREGGSRSTVYSFGEVKTIGMRGHVLQVDFTEEYRSWQDVEPKTLIDAEIIKTTKEKMLVSALKKFAKHADEIVIATDYDREGELIGADIRDLVREVNAGAKITRARFSALTTSEIRDAFDNAVLLDENLAKAGEARQNIDLIWGAALTRFISLAANRLWQKFLSAGRVQSPTLALIVNREKERSDFVSEDFWQVTVTLDHAGDQFTARHKTERFTEEQKARAAFDRVEVEGRVSEIKTRERVISQPAPFNTTAFLTAASAIGVPPSRAMSVAESLYTRGFISYPRVDNTVYPESLDLADILRAIESADVVGPLASELLKKKTLTPTRGKKFSTDHPPIYPTAAANQSKLNDLEFKVYELVARRFMATLSDRALARSTRVDIDISGEPFVARGDVIESEGFLRYYPYARKKNDELPVLREGDQVKVVDKDLAAKQTQPPARYSEGKLIEKMEQLGLGTKSTRHNIIQGLVERGYVYDSPLKPSDTGIAVSRALERHANMVTTPDMTAELERDMDAIVEGVKTLDLVVNMSREKLGVILDVMEREKEDISREIKEGMRGDTVLGACPACGGEMTTKIARKSRKRFAGCANYPECTRTYPLPQRGGILAMGESCEECGTPRIRVLTSGRRPWELCLDPECPTKPKREAPAEKKAP</sequence>
<evidence type="ECO:0000256" key="13">
    <source>
        <dbReference type="ARBA" id="ARBA00030003"/>
    </source>
</evidence>
<evidence type="ECO:0000256" key="9">
    <source>
        <dbReference type="ARBA" id="ARBA00022842"/>
    </source>
</evidence>
<evidence type="ECO:0000256" key="4">
    <source>
        <dbReference type="ARBA" id="ARBA00012891"/>
    </source>
</evidence>
<dbReference type="PANTHER" id="PTHR11390:SF26">
    <property type="entry name" value="DNA TOPOISOMERASE 1"/>
    <property type="match status" value="1"/>
</dbReference>
<dbReference type="InterPro" id="IPR013498">
    <property type="entry name" value="Topo_IA_Znf"/>
</dbReference>
<dbReference type="InterPro" id="IPR000380">
    <property type="entry name" value="Topo_IA"/>
</dbReference>
<dbReference type="Pfam" id="PF01396">
    <property type="entry name" value="Zn_ribbon_Top1"/>
    <property type="match status" value="1"/>
</dbReference>
<evidence type="ECO:0000256" key="14">
    <source>
        <dbReference type="ARBA" id="ARBA00031985"/>
    </source>
</evidence>
<dbReference type="EMBL" id="PHEX01000093">
    <property type="protein sequence ID" value="PKQ27468.1"/>
    <property type="molecule type" value="Genomic_DNA"/>
</dbReference>
<dbReference type="CDD" id="cd03362">
    <property type="entry name" value="TOPRIM_TopoIA_TopoIII"/>
    <property type="match status" value="1"/>
</dbReference>
<evidence type="ECO:0000256" key="12">
    <source>
        <dbReference type="ARBA" id="ARBA00023235"/>
    </source>
</evidence>
<evidence type="ECO:0000256" key="2">
    <source>
        <dbReference type="ARBA" id="ARBA00001946"/>
    </source>
</evidence>
<keyword evidence="5" id="KW-0479">Metal-binding</keyword>
<organism evidence="19 20">
    <name type="scientific">Candidatus Anoxymicrobium japonicum</name>
    <dbReference type="NCBI Taxonomy" id="2013648"/>
    <lineage>
        <taxon>Bacteria</taxon>
        <taxon>Bacillati</taxon>
        <taxon>Actinomycetota</taxon>
        <taxon>Candidatus Geothermincolia</taxon>
        <taxon>Candidatus Geothermincolales</taxon>
        <taxon>Candidatus Anoxymicrobiaceae</taxon>
        <taxon>Candidatus Anoxymicrobium</taxon>
    </lineage>
</organism>
<keyword evidence="8" id="KW-0862">Zinc</keyword>
<comment type="similarity">
    <text evidence="3">Belongs to the type IA topoisomerase family.</text>
</comment>
<dbReference type="SMART" id="SM00436">
    <property type="entry name" value="TOP1Bc"/>
    <property type="match status" value="1"/>
</dbReference>